<dbReference type="RefSeq" id="WP_176968575.1">
    <property type="nucleotide sequence ID" value="NZ_FNON01000002.1"/>
</dbReference>
<feature type="region of interest" description="Disordered" evidence="1">
    <location>
        <begin position="29"/>
        <end position="53"/>
    </location>
</feature>
<evidence type="ECO:0000313" key="5">
    <source>
        <dbReference type="Proteomes" id="UP000199515"/>
    </source>
</evidence>
<dbReference type="STRING" id="589385.SAMN05421504_102953"/>
<dbReference type="SUPFAM" id="SSF50370">
    <property type="entry name" value="Ricin B-like lectins"/>
    <property type="match status" value="1"/>
</dbReference>
<gene>
    <name evidence="4" type="ORF">SAMN05421504_102953</name>
</gene>
<feature type="compositionally biased region" description="Pro residues" evidence="1">
    <location>
        <begin position="38"/>
        <end position="48"/>
    </location>
</feature>
<evidence type="ECO:0000259" key="3">
    <source>
        <dbReference type="Pfam" id="PF25275"/>
    </source>
</evidence>
<feature type="signal peptide" evidence="2">
    <location>
        <begin position="1"/>
        <end position="26"/>
    </location>
</feature>
<dbReference type="InterPro" id="IPR033803">
    <property type="entry name" value="CBD-like_Golvesin-Xly"/>
</dbReference>
<dbReference type="Pfam" id="PF25275">
    <property type="entry name" value="Golvesin_C"/>
    <property type="match status" value="1"/>
</dbReference>
<evidence type="ECO:0000313" key="4">
    <source>
        <dbReference type="EMBL" id="SDX29920.1"/>
    </source>
</evidence>
<name>A0A1H3AJM9_9PSEU</name>
<dbReference type="InterPro" id="IPR035992">
    <property type="entry name" value="Ricin_B-like_lectins"/>
</dbReference>
<keyword evidence="5" id="KW-1185">Reference proteome</keyword>
<dbReference type="PROSITE" id="PS50231">
    <property type="entry name" value="RICIN_B_LECTIN"/>
    <property type="match status" value="1"/>
</dbReference>
<dbReference type="Gene3D" id="2.80.10.50">
    <property type="match status" value="1"/>
</dbReference>
<dbReference type="EMBL" id="FNON01000002">
    <property type="protein sequence ID" value="SDX29920.1"/>
    <property type="molecule type" value="Genomic_DNA"/>
</dbReference>
<dbReference type="AlphaFoldDB" id="A0A1H3AJM9"/>
<keyword evidence="4" id="KW-0430">Lectin</keyword>
<feature type="domain" description="Golvesin/Xly CBD-like" evidence="3">
    <location>
        <begin position="801"/>
        <end position="896"/>
    </location>
</feature>
<protein>
    <submittedName>
        <fullName evidence="4">Ricin-type beta-trefoil lectin domain-containing protein</fullName>
    </submittedName>
</protein>
<dbReference type="GO" id="GO:0030246">
    <property type="term" value="F:carbohydrate binding"/>
    <property type="evidence" value="ECO:0007669"/>
    <property type="project" value="UniProtKB-KW"/>
</dbReference>
<evidence type="ECO:0000256" key="2">
    <source>
        <dbReference type="SAM" id="SignalP"/>
    </source>
</evidence>
<evidence type="ECO:0000256" key="1">
    <source>
        <dbReference type="SAM" id="MobiDB-lite"/>
    </source>
</evidence>
<sequence length="1088" mass="115517">MRRSWKRVALTALAFLTLTPSVTAMAVTPDSTTEAAVPAPPPTDPPTVDPKKRDELLGQGWQASGDRLWTTSGDAEGFHVLVAEAKTGYAWRTVADLTVPGLETDQWIGHGCVTGSGQRAIIVYGPRGFTNDDTEFNRGGLTAIVDLTTGAVTKLPIRTTLAYYNPGCGTGETATLTQGGGESIPQTGVVTVDTATASLSKRVELAGQVTSPVPVNGGFVVADSLGLLKVADNGDKHRVVLGTGGVPAYVRPDAEGGLVFMDQVDNTSRIRRMAPNSPDAKTAAPVLATGPTGSLGITAGKAGKVFITGTAAKLEALPAVVAKLDVPVDAEISSTGETAVTELRLARPEPGSAAASNPGGVQPVHIAGKSLRTGKSLGFTVDPAATLAPRWNDTIDPGYVCAVPRNDPGTQVYQPTPREVEWRADNLVRGTGVPAQILLGVLGQESNLWQAARNIYPGEYGNPLIGSFYGLSNTGTVGDWDINWSKADCGFGVSQTTDGMRKGDPSRTPREQRDIATDYIWNMQAGLNILVSKWNQMKAKGMLVNNGDITSIENWFYATWAYNSGFHDGTAPKDDGVVGLGWLNNPVNPNYPPSRTAFGKSPADFAHPYLWSYPEKVLGFASYPPSGYSDPNTVVPFFRAAQWLTDAFRETARPDPNLFCTAANVCIPGNNVKPTAPGVDDQPAGPCHHTNSAGQFDLKCWVKSPVSWKDCARQCGFEKIRYDPGVPRPTQPNNNGFDGVSYPPVCDNTGVEVAGVVDDVTTETPAARFCVGAGIHANMPGSDFSMTFGPSGKVDLHQVGGGYGAHYWYSHTRSNTAEGQKTRATGTWTFPDLDGNAKLKVFIPAHLADAVAVYVIDTATGPARVTVNQALNHGKWVDLGVFPFYGQPKIHLDTITDGANGTLALAFDAAAIQAVPDDPNTVMIVSDHKPDGNYCLQVKGNNIVAGATAEWRTCSKSWGYAYWALQGTSTTIPLPGKPNAQGYRIKPRTNSSLCLETLGRNAGEGVAVVLGVCDETDLNQLWTAPPPPQPLPSAPERQYIANALTHMCMTAGERGGTGAAPVVSNSCEPDEPQPWQYWLSYNQSNPLN</sequence>
<dbReference type="CDD" id="cd00161">
    <property type="entry name" value="beta-trefoil_Ricin-like"/>
    <property type="match status" value="1"/>
</dbReference>
<feature type="chain" id="PRO_5011788020" evidence="2">
    <location>
        <begin position="27"/>
        <end position="1088"/>
    </location>
</feature>
<organism evidence="4 5">
    <name type="scientific">Amycolatopsis xylanica</name>
    <dbReference type="NCBI Taxonomy" id="589385"/>
    <lineage>
        <taxon>Bacteria</taxon>
        <taxon>Bacillati</taxon>
        <taxon>Actinomycetota</taxon>
        <taxon>Actinomycetes</taxon>
        <taxon>Pseudonocardiales</taxon>
        <taxon>Pseudonocardiaceae</taxon>
        <taxon>Amycolatopsis</taxon>
    </lineage>
</organism>
<accession>A0A1H3AJM9</accession>
<keyword evidence="2" id="KW-0732">Signal</keyword>
<reference evidence="4 5" key="1">
    <citation type="submission" date="2016-10" db="EMBL/GenBank/DDBJ databases">
        <authorList>
            <person name="de Groot N.N."/>
        </authorList>
    </citation>
    <scope>NUCLEOTIDE SEQUENCE [LARGE SCALE GENOMIC DNA]</scope>
    <source>
        <strain evidence="4 5">CPCC 202699</strain>
    </source>
</reference>
<proteinExistence type="predicted"/>
<dbReference type="Proteomes" id="UP000199515">
    <property type="component" value="Unassembled WGS sequence"/>
</dbReference>